<dbReference type="EMBL" id="UPPP01000058">
    <property type="protein sequence ID" value="VBB05758.1"/>
    <property type="molecule type" value="Genomic_DNA"/>
</dbReference>
<dbReference type="Pfam" id="PF02780">
    <property type="entry name" value="Transketolase_C"/>
    <property type="match status" value="1"/>
</dbReference>
<dbReference type="Gene3D" id="3.40.50.970">
    <property type="match status" value="1"/>
</dbReference>
<evidence type="ECO:0000256" key="2">
    <source>
        <dbReference type="ARBA" id="ARBA00007131"/>
    </source>
</evidence>
<evidence type="ECO:0000259" key="4">
    <source>
        <dbReference type="SMART" id="SM00861"/>
    </source>
</evidence>
<name>A0A498R9F0_9FIRM</name>
<dbReference type="InterPro" id="IPR029061">
    <property type="entry name" value="THDP-binding"/>
</dbReference>
<dbReference type="InterPro" id="IPR051157">
    <property type="entry name" value="PDH/Transketolase"/>
</dbReference>
<organism evidence="5 6">
    <name type="scientific">Lucifera butyrica</name>
    <dbReference type="NCBI Taxonomy" id="1351585"/>
    <lineage>
        <taxon>Bacteria</taxon>
        <taxon>Bacillati</taxon>
        <taxon>Bacillota</taxon>
        <taxon>Negativicutes</taxon>
        <taxon>Veillonellales</taxon>
        <taxon>Veillonellaceae</taxon>
        <taxon>Lucifera</taxon>
    </lineage>
</organism>
<dbReference type="InterPro" id="IPR009014">
    <property type="entry name" value="Transketo_C/PFOR_II"/>
</dbReference>
<reference evidence="5 6" key="1">
    <citation type="submission" date="2018-06" db="EMBL/GenBank/DDBJ databases">
        <authorList>
            <person name="Strepis N."/>
        </authorList>
    </citation>
    <scope>NUCLEOTIDE SEQUENCE [LARGE SCALE GENOMIC DNA]</scope>
    <source>
        <strain evidence="5">LUCI</strain>
    </source>
</reference>
<dbReference type="SUPFAM" id="SSF52518">
    <property type="entry name" value="Thiamin diphosphate-binding fold (THDP-binding)"/>
    <property type="match status" value="1"/>
</dbReference>
<comment type="similarity">
    <text evidence="2">Belongs to the transketolase family.</text>
</comment>
<dbReference type="RefSeq" id="WP_122626730.1">
    <property type="nucleotide sequence ID" value="NZ_UPPP01000058.1"/>
</dbReference>
<dbReference type="SUPFAM" id="SSF52922">
    <property type="entry name" value="TK C-terminal domain-like"/>
    <property type="match status" value="1"/>
</dbReference>
<dbReference type="Proteomes" id="UP000277811">
    <property type="component" value="Unassembled WGS sequence"/>
</dbReference>
<gene>
    <name evidence="5" type="ORF">LUCI_0969</name>
</gene>
<dbReference type="Gene3D" id="3.40.50.920">
    <property type="match status" value="1"/>
</dbReference>
<evidence type="ECO:0000256" key="3">
    <source>
        <dbReference type="ARBA" id="ARBA00023052"/>
    </source>
</evidence>
<evidence type="ECO:0000256" key="1">
    <source>
        <dbReference type="ARBA" id="ARBA00001964"/>
    </source>
</evidence>
<sequence length="324" mass="35202">MSKIKLADKFGTETKAMRDAYCETLIQLAAENDKVVVLDADLMSSMGMTPFWQKYPERTFNVGIQEANMVGIAAGLSATGQIPFAHTFGPFATRRCYDQIFLSCAYAQLNVRIMGSDPGVTAAFNGGTHMPFEDMGIMRNIPSITILEPVDTVMLKDLLVQTAGRYGVFYIRLLRKNAVKIYAEGSTFEIGKGVTLRPGNDVTIFSSGIMVKEALDAADKLALEGIAARVVNLFTLKPVDRELIIQCAQETGAIVTAENHSVINGLGSAVAEVIGENIPVPLERVGVQDQFGQVGPLNYLKETYRLTAAEIVKKAKQALARKGK</sequence>
<dbReference type="SMART" id="SM00861">
    <property type="entry name" value="Transket_pyr"/>
    <property type="match status" value="1"/>
</dbReference>
<dbReference type="InterPro" id="IPR033248">
    <property type="entry name" value="Transketolase_C"/>
</dbReference>
<keyword evidence="3" id="KW-0786">Thiamine pyrophosphate</keyword>
<dbReference type="Pfam" id="PF02779">
    <property type="entry name" value="Transket_pyr"/>
    <property type="match status" value="1"/>
</dbReference>
<comment type="cofactor">
    <cofactor evidence="1">
        <name>thiamine diphosphate</name>
        <dbReference type="ChEBI" id="CHEBI:58937"/>
    </cofactor>
</comment>
<protein>
    <recommendedName>
        <fullName evidence="4">Transketolase-like pyrimidine-binding domain-containing protein</fullName>
    </recommendedName>
</protein>
<dbReference type="OrthoDB" id="8732661at2"/>
<accession>A0A498R9F0</accession>
<proteinExistence type="inferred from homology"/>
<feature type="domain" description="Transketolase-like pyrimidine-binding" evidence="4">
    <location>
        <begin position="15"/>
        <end position="181"/>
    </location>
</feature>
<dbReference type="PANTHER" id="PTHR43825:SF1">
    <property type="entry name" value="TRANSKETOLASE-LIKE PYRIMIDINE-BINDING DOMAIN-CONTAINING PROTEIN"/>
    <property type="match status" value="1"/>
</dbReference>
<evidence type="ECO:0000313" key="5">
    <source>
        <dbReference type="EMBL" id="VBB05758.1"/>
    </source>
</evidence>
<dbReference type="AlphaFoldDB" id="A0A498R9F0"/>
<dbReference type="InterPro" id="IPR005475">
    <property type="entry name" value="Transketolase-like_Pyr-bd"/>
</dbReference>
<dbReference type="PANTHER" id="PTHR43825">
    <property type="entry name" value="PYRUVATE DEHYDROGENASE E1 COMPONENT"/>
    <property type="match status" value="1"/>
</dbReference>
<dbReference type="FunFam" id="3.40.50.970:FF:000129">
    <property type="entry name" value="Transketolase"/>
    <property type="match status" value="1"/>
</dbReference>
<keyword evidence="6" id="KW-1185">Reference proteome</keyword>
<dbReference type="CDD" id="cd07033">
    <property type="entry name" value="TPP_PYR_DXS_TK_like"/>
    <property type="match status" value="1"/>
</dbReference>
<evidence type="ECO:0000313" key="6">
    <source>
        <dbReference type="Proteomes" id="UP000277811"/>
    </source>
</evidence>